<feature type="domain" description="Sulfatase N-terminal" evidence="8">
    <location>
        <begin position="242"/>
        <end position="448"/>
    </location>
</feature>
<gene>
    <name evidence="9" type="ORF">CSX01_10405</name>
</gene>
<feature type="transmembrane region" description="Helical" evidence="7">
    <location>
        <begin position="12"/>
        <end position="32"/>
    </location>
</feature>
<comment type="subcellular location">
    <subcellularLocation>
        <location evidence="1">Cell membrane</location>
        <topology evidence="1">Multi-pass membrane protein</topology>
    </subcellularLocation>
</comment>
<feature type="transmembrane region" description="Helical" evidence="7">
    <location>
        <begin position="63"/>
        <end position="84"/>
    </location>
</feature>
<feature type="transmembrane region" description="Helical" evidence="7">
    <location>
        <begin position="91"/>
        <end position="112"/>
    </location>
</feature>
<dbReference type="Gene3D" id="3.40.720.10">
    <property type="entry name" value="Alkaline Phosphatase, subunit A"/>
    <property type="match status" value="1"/>
</dbReference>
<accession>A0A2G3DTN1</accession>
<dbReference type="PANTHER" id="PTHR47371:SF3">
    <property type="entry name" value="PHOSPHOGLYCEROL TRANSFERASE I"/>
    <property type="match status" value="1"/>
</dbReference>
<evidence type="ECO:0000256" key="1">
    <source>
        <dbReference type="ARBA" id="ARBA00004651"/>
    </source>
</evidence>
<dbReference type="GO" id="GO:0005886">
    <property type="term" value="C:plasma membrane"/>
    <property type="evidence" value="ECO:0007669"/>
    <property type="project" value="UniProtKB-SubCell"/>
</dbReference>
<keyword evidence="4 7" id="KW-0812">Transmembrane</keyword>
<dbReference type="SUPFAM" id="SSF53649">
    <property type="entry name" value="Alkaline phosphatase-like"/>
    <property type="match status" value="1"/>
</dbReference>
<dbReference type="InterPro" id="IPR017850">
    <property type="entry name" value="Alkaline_phosphatase_core_sf"/>
</dbReference>
<dbReference type="PANTHER" id="PTHR47371">
    <property type="entry name" value="LIPOTEICHOIC ACID SYNTHASE"/>
    <property type="match status" value="1"/>
</dbReference>
<proteinExistence type="predicted"/>
<evidence type="ECO:0000313" key="9">
    <source>
        <dbReference type="EMBL" id="PHU34396.1"/>
    </source>
</evidence>
<dbReference type="AlphaFoldDB" id="A0A2G3DTN1"/>
<evidence type="ECO:0000256" key="3">
    <source>
        <dbReference type="ARBA" id="ARBA00022475"/>
    </source>
</evidence>
<evidence type="ECO:0000256" key="5">
    <source>
        <dbReference type="ARBA" id="ARBA00022989"/>
    </source>
</evidence>
<keyword evidence="3" id="KW-1003">Cell membrane</keyword>
<reference evidence="9 10" key="1">
    <citation type="submission" date="2017-10" db="EMBL/GenBank/DDBJ databases">
        <title>Resolving the taxonomy of Roseburia spp., Eubacterium rectale and Agathobacter spp. through phylogenomic analysis.</title>
        <authorList>
            <person name="Sheridan P.O."/>
            <person name="Walker A.W."/>
            <person name="Duncan S.H."/>
            <person name="Scott K.P."/>
            <person name="Toole P.W.O."/>
            <person name="Luis P."/>
            <person name="Flint H.J."/>
        </authorList>
    </citation>
    <scope>NUCLEOTIDE SEQUENCE [LARGE SCALE GENOMIC DNA]</scope>
    <source>
        <strain evidence="9 10">JK626</strain>
    </source>
</reference>
<dbReference type="InterPro" id="IPR050448">
    <property type="entry name" value="OpgB/LTA_synthase_biosynth"/>
</dbReference>
<reference evidence="9 10" key="2">
    <citation type="submission" date="2017-10" db="EMBL/GenBank/DDBJ databases">
        <authorList>
            <person name="Banno H."/>
            <person name="Chua N.-H."/>
        </authorList>
    </citation>
    <scope>NUCLEOTIDE SEQUENCE [LARGE SCALE GENOMIC DNA]</scope>
    <source>
        <strain evidence="9 10">JK626</strain>
    </source>
</reference>
<dbReference type="RefSeq" id="WP_099392346.1">
    <property type="nucleotide sequence ID" value="NZ_PDYF01000025.1"/>
</dbReference>
<evidence type="ECO:0000256" key="6">
    <source>
        <dbReference type="ARBA" id="ARBA00023136"/>
    </source>
</evidence>
<dbReference type="Pfam" id="PF00884">
    <property type="entry name" value="Sulfatase"/>
    <property type="match status" value="1"/>
</dbReference>
<sequence>MKKTILKAIPNVLVCLFLALLLILFGTISYLANTWKELTYQEILFHLKTSIEGTNPDMVISGLVHYGIPVVLIFIALLVILHIVNKKNPKIKTIVASAMLLVVLVANIFNLIRFNNNTHIITDFINSKKELNGPDFIGDNYVDPATVSFTFPEQKRNLIYIYLESMEMTYADKDNGGAFDFNCIPNLTKLSEENDNFSGSDDTLNGGIILPGMQWTTAALFAQSSGLPMQMGIDEFKADKSGTFFPDMTTLGDILQNEGYQNMVQQGSSADFGALASFLKDHGDFTIHDLNWAYDTGLIPSDYSANWGYEDEKVFEYAKTDLLELAKSGQPFNYTMFTIDTHFEDGYVCRLCGHEFGDNQYANVIACSDRQVTDFVNWIKQQDFYDNTTIVITGDHTTMDSDFCNDVGDDYQRKTYTCIINSAVSPEKDEFREYATMDLFPTTLAALGVEMSSNRLGCGTNLYSSDKTLIEQYGKDKCNDEFSKTSKLMMSLANNAFSDDALARAQKVSYLEVANEDGNIRFRLQDADTFNMSDLRSLKLSVVDYADNEKTYDFDMDIEANRVGWCGVVHSEIPFDHLDQLICRIYISVGDYDNYIFKDYTSEDFERWDIKDDYSVT</sequence>
<organism evidence="9 10">
    <name type="scientific">Pseudobutyrivibrio ruminis</name>
    <dbReference type="NCBI Taxonomy" id="46206"/>
    <lineage>
        <taxon>Bacteria</taxon>
        <taxon>Bacillati</taxon>
        <taxon>Bacillota</taxon>
        <taxon>Clostridia</taxon>
        <taxon>Lachnospirales</taxon>
        <taxon>Lachnospiraceae</taxon>
        <taxon>Pseudobutyrivibrio</taxon>
    </lineage>
</organism>
<keyword evidence="6 7" id="KW-0472">Membrane</keyword>
<comment type="caution">
    <text evidence="9">The sequence shown here is derived from an EMBL/GenBank/DDBJ whole genome shotgun (WGS) entry which is preliminary data.</text>
</comment>
<evidence type="ECO:0000256" key="2">
    <source>
        <dbReference type="ARBA" id="ARBA00004936"/>
    </source>
</evidence>
<dbReference type="InterPro" id="IPR000917">
    <property type="entry name" value="Sulfatase_N"/>
</dbReference>
<keyword evidence="5 7" id="KW-1133">Transmembrane helix</keyword>
<evidence type="ECO:0000313" key="10">
    <source>
        <dbReference type="Proteomes" id="UP000225889"/>
    </source>
</evidence>
<evidence type="ECO:0000256" key="4">
    <source>
        <dbReference type="ARBA" id="ARBA00022692"/>
    </source>
</evidence>
<dbReference type="CDD" id="cd16015">
    <property type="entry name" value="LTA_synthase"/>
    <property type="match status" value="1"/>
</dbReference>
<name>A0A2G3DTN1_9FIRM</name>
<dbReference type="EMBL" id="PDYF01000025">
    <property type="protein sequence ID" value="PHU34396.1"/>
    <property type="molecule type" value="Genomic_DNA"/>
</dbReference>
<dbReference type="Proteomes" id="UP000225889">
    <property type="component" value="Unassembled WGS sequence"/>
</dbReference>
<evidence type="ECO:0000259" key="8">
    <source>
        <dbReference type="Pfam" id="PF00884"/>
    </source>
</evidence>
<comment type="pathway">
    <text evidence="2">Cell wall biogenesis; lipoteichoic acid biosynthesis.</text>
</comment>
<protein>
    <recommendedName>
        <fullName evidence="8">Sulfatase N-terminal domain-containing protein</fullName>
    </recommendedName>
</protein>
<evidence type="ECO:0000256" key="7">
    <source>
        <dbReference type="SAM" id="Phobius"/>
    </source>
</evidence>